<dbReference type="SUPFAM" id="SSF56801">
    <property type="entry name" value="Acetyl-CoA synthetase-like"/>
    <property type="match status" value="1"/>
</dbReference>
<evidence type="ECO:0000256" key="4">
    <source>
        <dbReference type="ARBA" id="ARBA00029454"/>
    </source>
</evidence>
<dbReference type="AlphaFoldDB" id="A0A5N5X663"/>
<dbReference type="Gene3D" id="3.40.50.12780">
    <property type="entry name" value="N-terminal domain of ligase-like"/>
    <property type="match status" value="1"/>
</dbReference>
<dbReference type="GO" id="GO:0005737">
    <property type="term" value="C:cytoplasm"/>
    <property type="evidence" value="ECO:0007669"/>
    <property type="project" value="TreeGrafter"/>
</dbReference>
<dbReference type="Gene3D" id="3.30.559.30">
    <property type="entry name" value="Nonribosomal peptide synthetase, condensation domain"/>
    <property type="match status" value="1"/>
</dbReference>
<dbReference type="InterPro" id="IPR000873">
    <property type="entry name" value="AMP-dep_synth/lig_dom"/>
</dbReference>
<dbReference type="Pfam" id="PF00550">
    <property type="entry name" value="PP-binding"/>
    <property type="match status" value="1"/>
</dbReference>
<evidence type="ECO:0000259" key="5">
    <source>
        <dbReference type="PROSITE" id="PS50075"/>
    </source>
</evidence>
<organism evidence="6 7">
    <name type="scientific">Aspergillus leporis</name>
    <dbReference type="NCBI Taxonomy" id="41062"/>
    <lineage>
        <taxon>Eukaryota</taxon>
        <taxon>Fungi</taxon>
        <taxon>Dikarya</taxon>
        <taxon>Ascomycota</taxon>
        <taxon>Pezizomycotina</taxon>
        <taxon>Eurotiomycetes</taxon>
        <taxon>Eurotiomycetidae</taxon>
        <taxon>Eurotiales</taxon>
        <taxon>Aspergillaceae</taxon>
        <taxon>Aspergillus</taxon>
        <taxon>Aspergillus subgen. Circumdati</taxon>
    </lineage>
</organism>
<dbReference type="GO" id="GO:0043041">
    <property type="term" value="P:amino acid activation for nonribosomal peptide biosynthetic process"/>
    <property type="evidence" value="ECO:0007669"/>
    <property type="project" value="TreeGrafter"/>
</dbReference>
<evidence type="ECO:0000256" key="1">
    <source>
        <dbReference type="ARBA" id="ARBA00022450"/>
    </source>
</evidence>
<dbReference type="EMBL" id="ML732183">
    <property type="protein sequence ID" value="KAB8076231.1"/>
    <property type="molecule type" value="Genomic_DNA"/>
</dbReference>
<dbReference type="PROSITE" id="PS50075">
    <property type="entry name" value="CARRIER"/>
    <property type="match status" value="1"/>
</dbReference>
<dbReference type="GO" id="GO:0044550">
    <property type="term" value="P:secondary metabolite biosynthetic process"/>
    <property type="evidence" value="ECO:0007669"/>
    <property type="project" value="TreeGrafter"/>
</dbReference>
<accession>A0A5N5X663</accession>
<dbReference type="GO" id="GO:0016874">
    <property type="term" value="F:ligase activity"/>
    <property type="evidence" value="ECO:0007669"/>
    <property type="project" value="UniProtKB-KW"/>
</dbReference>
<dbReference type="SUPFAM" id="SSF52777">
    <property type="entry name" value="CoA-dependent acyltransferases"/>
    <property type="match status" value="1"/>
</dbReference>
<dbReference type="InterPro" id="IPR036736">
    <property type="entry name" value="ACP-like_sf"/>
</dbReference>
<evidence type="ECO:0000256" key="3">
    <source>
        <dbReference type="ARBA" id="ARBA00022598"/>
    </source>
</evidence>
<feature type="domain" description="Carrier" evidence="5">
    <location>
        <begin position="199"/>
        <end position="275"/>
    </location>
</feature>
<name>A0A5N5X663_9EURO</name>
<dbReference type="InterPro" id="IPR042099">
    <property type="entry name" value="ANL_N_sf"/>
</dbReference>
<dbReference type="PANTHER" id="PTHR45527:SF1">
    <property type="entry name" value="FATTY ACID SYNTHASE"/>
    <property type="match status" value="1"/>
</dbReference>
<dbReference type="GO" id="GO:0031177">
    <property type="term" value="F:phosphopantetheine binding"/>
    <property type="evidence" value="ECO:0007669"/>
    <property type="project" value="TreeGrafter"/>
</dbReference>
<keyword evidence="2" id="KW-0597">Phosphoprotein</keyword>
<evidence type="ECO:0000256" key="2">
    <source>
        <dbReference type="ARBA" id="ARBA00022553"/>
    </source>
</evidence>
<dbReference type="Proteomes" id="UP000326565">
    <property type="component" value="Unassembled WGS sequence"/>
</dbReference>
<sequence length="632" mass="69607">MPKGVIYARQAILTPTVAKLLDPSEVPSFETLIVGGEPLTSDVIARWSPGHPIINVYGPTETSMVITTKEVDPNGRPGNIDAPFPPVMAFILHPEGTTLVPHGSVGELCVGGPQVTDGYVNREGLTKAAFMENVLGTDRMYRTGDLARWLPGSEIECLGQKGNQVKIHRTELTRNNTLPSAYSPLAPVRFRKPKSIKLMPETGTESKLQDIWSKVLGLPTSGIGKKADFLSLGGDSIAAISLASIARSARCLLSIKEILKNPILEKLAPMMLADTRDVKVLKPSYKTPASVVDAVHETGLRMDDVDRLSDINDILRTSWLRTAGVVRAGVVMKHKGLNVPVIPCDSEEKQAEIIEDFWSERFEFGKPFIKYAVLLHPDNSWDMAVKMNHAVYHGTLLRIFDDHWPLSVKERRFLATANSETLSISSFTLHLAQSRESKITATIREIITRNLEPVAGAQGVTVPILFQAAYQLWLCRASGQNDVSFDYLLSACNVDMVDVDPQTINGTSANFLSVRAKVDPQSALGDYLEAMQDIFWGITEHGDPFEPASDSEGTESDRWLVMAKSKVRMYQPYALVVEVAKALDSRNRLTIMYDTDVFSQDDAHKVASEIAALVDQIADLCGQNISLQQFLH</sequence>
<comment type="similarity">
    <text evidence="4">Belongs to the NRP synthetase family.</text>
</comment>
<dbReference type="Pfam" id="PF00501">
    <property type="entry name" value="AMP-binding"/>
    <property type="match status" value="1"/>
</dbReference>
<evidence type="ECO:0000313" key="6">
    <source>
        <dbReference type="EMBL" id="KAB8076231.1"/>
    </source>
</evidence>
<reference evidence="6 7" key="1">
    <citation type="submission" date="2019-04" db="EMBL/GenBank/DDBJ databases">
        <title>Friends and foes A comparative genomics study of 23 Aspergillus species from section Flavi.</title>
        <authorList>
            <consortium name="DOE Joint Genome Institute"/>
            <person name="Kjaerbolling I."/>
            <person name="Vesth T."/>
            <person name="Frisvad J.C."/>
            <person name="Nybo J.L."/>
            <person name="Theobald S."/>
            <person name="Kildgaard S."/>
            <person name="Isbrandt T."/>
            <person name="Kuo A."/>
            <person name="Sato A."/>
            <person name="Lyhne E.K."/>
            <person name="Kogle M.E."/>
            <person name="Wiebenga A."/>
            <person name="Kun R.S."/>
            <person name="Lubbers R.J."/>
            <person name="Makela M.R."/>
            <person name="Barry K."/>
            <person name="Chovatia M."/>
            <person name="Clum A."/>
            <person name="Daum C."/>
            <person name="Haridas S."/>
            <person name="He G."/>
            <person name="LaButti K."/>
            <person name="Lipzen A."/>
            <person name="Mondo S."/>
            <person name="Riley R."/>
            <person name="Salamov A."/>
            <person name="Simmons B.A."/>
            <person name="Magnuson J.K."/>
            <person name="Henrissat B."/>
            <person name="Mortensen U.H."/>
            <person name="Larsen T.O."/>
            <person name="Devries R.P."/>
            <person name="Grigoriev I.V."/>
            <person name="Machida M."/>
            <person name="Baker S.E."/>
            <person name="Andersen M.R."/>
        </authorList>
    </citation>
    <scope>NUCLEOTIDE SEQUENCE [LARGE SCALE GENOMIC DNA]</scope>
    <source>
        <strain evidence="6 7">CBS 151.66</strain>
    </source>
</reference>
<dbReference type="SUPFAM" id="SSF47336">
    <property type="entry name" value="ACP-like"/>
    <property type="match status" value="1"/>
</dbReference>
<dbReference type="PANTHER" id="PTHR45527">
    <property type="entry name" value="NONRIBOSOMAL PEPTIDE SYNTHETASE"/>
    <property type="match status" value="1"/>
</dbReference>
<dbReference type="InterPro" id="IPR009081">
    <property type="entry name" value="PP-bd_ACP"/>
</dbReference>
<dbReference type="OrthoDB" id="416786at2759"/>
<keyword evidence="7" id="KW-1185">Reference proteome</keyword>
<dbReference type="Gene3D" id="1.10.1200.10">
    <property type="entry name" value="ACP-like"/>
    <property type="match status" value="1"/>
</dbReference>
<proteinExistence type="inferred from homology"/>
<gene>
    <name evidence="6" type="ORF">BDV29DRAFT_154857</name>
</gene>
<keyword evidence="1" id="KW-0596">Phosphopantetheine</keyword>
<evidence type="ECO:0000313" key="7">
    <source>
        <dbReference type="Proteomes" id="UP000326565"/>
    </source>
</evidence>
<protein>
    <recommendedName>
        <fullName evidence="5">Carrier domain-containing protein</fullName>
    </recommendedName>
</protein>
<keyword evidence="3" id="KW-0436">Ligase</keyword>